<evidence type="ECO:0000259" key="8">
    <source>
        <dbReference type="PROSITE" id="PS50850"/>
    </source>
</evidence>
<name>A0ABP7G0M8_9ACTN</name>
<keyword evidence="6 7" id="KW-0472">Membrane</keyword>
<feature type="transmembrane region" description="Helical" evidence="7">
    <location>
        <begin position="295"/>
        <end position="314"/>
    </location>
</feature>
<evidence type="ECO:0000256" key="1">
    <source>
        <dbReference type="ARBA" id="ARBA00004651"/>
    </source>
</evidence>
<evidence type="ECO:0000313" key="10">
    <source>
        <dbReference type="Proteomes" id="UP001500908"/>
    </source>
</evidence>
<comment type="subcellular location">
    <subcellularLocation>
        <location evidence="1">Cell membrane</location>
        <topology evidence="1">Multi-pass membrane protein</topology>
    </subcellularLocation>
</comment>
<dbReference type="Gene3D" id="1.20.1250.20">
    <property type="entry name" value="MFS general substrate transporter like domains"/>
    <property type="match status" value="1"/>
</dbReference>
<evidence type="ECO:0000256" key="2">
    <source>
        <dbReference type="ARBA" id="ARBA00022448"/>
    </source>
</evidence>
<feature type="transmembrane region" description="Helical" evidence="7">
    <location>
        <begin position="231"/>
        <end position="253"/>
    </location>
</feature>
<dbReference type="EMBL" id="BAABDD010000018">
    <property type="protein sequence ID" value="GAA3753192.1"/>
    <property type="molecule type" value="Genomic_DNA"/>
</dbReference>
<evidence type="ECO:0000256" key="4">
    <source>
        <dbReference type="ARBA" id="ARBA00022692"/>
    </source>
</evidence>
<evidence type="ECO:0000313" key="9">
    <source>
        <dbReference type="EMBL" id="GAA3753192.1"/>
    </source>
</evidence>
<proteinExistence type="predicted"/>
<dbReference type="RefSeq" id="WP_344973200.1">
    <property type="nucleotide sequence ID" value="NZ_BAABDD010000018.1"/>
</dbReference>
<evidence type="ECO:0000256" key="6">
    <source>
        <dbReference type="ARBA" id="ARBA00023136"/>
    </source>
</evidence>
<keyword evidence="5 7" id="KW-1133">Transmembrane helix</keyword>
<feature type="transmembrane region" description="Helical" evidence="7">
    <location>
        <begin position="320"/>
        <end position="343"/>
    </location>
</feature>
<feature type="transmembrane region" description="Helical" evidence="7">
    <location>
        <begin position="21"/>
        <end position="47"/>
    </location>
</feature>
<dbReference type="InterPro" id="IPR020846">
    <property type="entry name" value="MFS_dom"/>
</dbReference>
<accession>A0ABP7G0M8</accession>
<protein>
    <submittedName>
        <fullName evidence="9">MFS transporter</fullName>
    </submittedName>
</protein>
<dbReference type="CDD" id="cd06173">
    <property type="entry name" value="MFS_MefA_like"/>
    <property type="match status" value="1"/>
</dbReference>
<feature type="transmembrane region" description="Helical" evidence="7">
    <location>
        <begin position="265"/>
        <end position="283"/>
    </location>
</feature>
<evidence type="ECO:0000256" key="5">
    <source>
        <dbReference type="ARBA" id="ARBA00022989"/>
    </source>
</evidence>
<sequence>MRSAGHSRFGELWRNGDFLKFWAGETISLFGAQVTLLALPLIAVLVLDSDSGEVGLLRFMQMLPYLLFSLLFGVIADGRRRRPLMIGANAVRAVMLGFVPLLALADLLNLGLLYVITFVVGLGAVMFDVCWLSYVPTLVKERNLLAANGRLGATSSAAEIGGPGLGGILVHLLSAPLALAVNAVSCLVSIASLLLIRAKEVVPPRRPEKRNVMKEAGEGIRWVFSDRKLRVLALLGCCYNFFTTFVDTVFLVYAVRELSLGADEIGIVLGFGGVGGLLGATVANPASRRFGLGKVYGASMLLAFSAWILIPLAGGPYAQILVMVIAAHFLTGFGMGVGNVISISVRQTVTPTALMARMNAAMRMLMHGVAAVGGPVGGYLGGLLGLHTALVIGAVAAILVVLPMLRSRIVRLRDISELSEERAAEATARE</sequence>
<feature type="transmembrane region" description="Helical" evidence="7">
    <location>
        <begin position="364"/>
        <end position="380"/>
    </location>
</feature>
<gene>
    <name evidence="9" type="ORF">GCM10022402_34980</name>
</gene>
<dbReference type="PANTHER" id="PTHR23513:SF6">
    <property type="entry name" value="MAJOR FACILITATOR SUPERFAMILY ASSOCIATED DOMAIN-CONTAINING PROTEIN"/>
    <property type="match status" value="1"/>
</dbReference>
<comment type="caution">
    <text evidence="9">The sequence shown here is derived from an EMBL/GenBank/DDBJ whole genome shotgun (WGS) entry which is preliminary data.</text>
</comment>
<dbReference type="PANTHER" id="PTHR23513">
    <property type="entry name" value="INTEGRAL MEMBRANE EFFLUX PROTEIN-RELATED"/>
    <property type="match status" value="1"/>
</dbReference>
<dbReference type="Proteomes" id="UP001500908">
    <property type="component" value="Unassembled WGS sequence"/>
</dbReference>
<keyword evidence="4 7" id="KW-0812">Transmembrane</keyword>
<feature type="transmembrane region" description="Helical" evidence="7">
    <location>
        <begin position="59"/>
        <end position="76"/>
    </location>
</feature>
<dbReference type="Pfam" id="PF05977">
    <property type="entry name" value="MFS_3"/>
    <property type="match status" value="1"/>
</dbReference>
<evidence type="ECO:0000256" key="3">
    <source>
        <dbReference type="ARBA" id="ARBA00022475"/>
    </source>
</evidence>
<reference evidence="10" key="1">
    <citation type="journal article" date="2019" name="Int. J. Syst. Evol. Microbiol.">
        <title>The Global Catalogue of Microorganisms (GCM) 10K type strain sequencing project: providing services to taxonomists for standard genome sequencing and annotation.</title>
        <authorList>
            <consortium name="The Broad Institute Genomics Platform"/>
            <consortium name="The Broad Institute Genome Sequencing Center for Infectious Disease"/>
            <person name="Wu L."/>
            <person name="Ma J."/>
        </authorList>
    </citation>
    <scope>NUCLEOTIDE SEQUENCE [LARGE SCALE GENOMIC DNA]</scope>
    <source>
        <strain evidence="10">JCM 17137</strain>
    </source>
</reference>
<feature type="domain" description="Major facilitator superfamily (MFS) profile" evidence="8">
    <location>
        <begin position="229"/>
        <end position="430"/>
    </location>
</feature>
<keyword evidence="10" id="KW-1185">Reference proteome</keyword>
<keyword evidence="3" id="KW-1003">Cell membrane</keyword>
<dbReference type="PROSITE" id="PS50850">
    <property type="entry name" value="MFS"/>
    <property type="match status" value="1"/>
</dbReference>
<organism evidence="9 10">
    <name type="scientific">Salinactinospora qingdaonensis</name>
    <dbReference type="NCBI Taxonomy" id="702744"/>
    <lineage>
        <taxon>Bacteria</taxon>
        <taxon>Bacillati</taxon>
        <taxon>Actinomycetota</taxon>
        <taxon>Actinomycetes</taxon>
        <taxon>Streptosporangiales</taxon>
        <taxon>Nocardiopsidaceae</taxon>
        <taxon>Salinactinospora</taxon>
    </lineage>
</organism>
<dbReference type="SUPFAM" id="SSF103473">
    <property type="entry name" value="MFS general substrate transporter"/>
    <property type="match status" value="1"/>
</dbReference>
<dbReference type="InterPro" id="IPR036259">
    <property type="entry name" value="MFS_trans_sf"/>
</dbReference>
<evidence type="ECO:0000256" key="7">
    <source>
        <dbReference type="SAM" id="Phobius"/>
    </source>
</evidence>
<dbReference type="InterPro" id="IPR010290">
    <property type="entry name" value="TM_effector"/>
</dbReference>
<keyword evidence="2" id="KW-0813">Transport</keyword>
<feature type="transmembrane region" description="Helical" evidence="7">
    <location>
        <begin position="177"/>
        <end position="196"/>
    </location>
</feature>
<feature type="transmembrane region" description="Helical" evidence="7">
    <location>
        <begin position="386"/>
        <end position="405"/>
    </location>
</feature>